<gene>
    <name evidence="1" type="ORF">AWC04_06680</name>
</gene>
<dbReference type="RefSeq" id="WP_085094386.1">
    <property type="nucleotide sequence ID" value="NZ_AP022603.1"/>
</dbReference>
<evidence type="ECO:0000313" key="1">
    <source>
        <dbReference type="EMBL" id="ORV05534.1"/>
    </source>
</evidence>
<dbReference type="STRING" id="1793.AWC04_06680"/>
<dbReference type="Proteomes" id="UP000193484">
    <property type="component" value="Unassembled WGS sequence"/>
</dbReference>
<dbReference type="EMBL" id="LQOJ01000024">
    <property type="protein sequence ID" value="ORV05534.1"/>
    <property type="molecule type" value="Genomic_DNA"/>
</dbReference>
<accession>A0A1X1RGP6</accession>
<reference evidence="1 2" key="1">
    <citation type="submission" date="2016-01" db="EMBL/GenBank/DDBJ databases">
        <title>The new phylogeny of the genus Mycobacterium.</title>
        <authorList>
            <person name="Tarcisio F."/>
            <person name="Conor M."/>
            <person name="Antonella G."/>
            <person name="Elisabetta G."/>
            <person name="Giulia F.S."/>
            <person name="Sara T."/>
            <person name="Anna F."/>
            <person name="Clotilde B."/>
            <person name="Roberto B."/>
            <person name="Veronica D.S."/>
            <person name="Fabio R."/>
            <person name="Monica P."/>
            <person name="Olivier J."/>
            <person name="Enrico T."/>
            <person name="Nicola S."/>
        </authorList>
    </citation>
    <scope>NUCLEOTIDE SEQUENCE [LARGE SCALE GENOMIC DNA]</scope>
    <source>
        <strain evidence="1 2">DSM 44179</strain>
    </source>
</reference>
<protein>
    <submittedName>
        <fullName evidence="1">Uncharacterized protein</fullName>
    </submittedName>
</protein>
<proteinExistence type="predicted"/>
<organism evidence="1 2">
    <name type="scientific">Mycolicibacterium fallax</name>
    <name type="common">Mycobacterium fallax</name>
    <dbReference type="NCBI Taxonomy" id="1793"/>
    <lineage>
        <taxon>Bacteria</taxon>
        <taxon>Bacillati</taxon>
        <taxon>Actinomycetota</taxon>
        <taxon>Actinomycetes</taxon>
        <taxon>Mycobacteriales</taxon>
        <taxon>Mycobacteriaceae</taxon>
        <taxon>Mycolicibacterium</taxon>
    </lineage>
</organism>
<dbReference type="OrthoDB" id="4543971at2"/>
<dbReference type="AlphaFoldDB" id="A0A1X1RGP6"/>
<sequence length="286" mass="31201">MTIRIHRALTAVQGYAGEPVPEGAYEMLDQQQRQMAGDLWDAADAEADGLRGAAAVTAALAAHHQAEEVVVDLVVLGSLDPRAVHEDRHRDLYGAGLGAPVDPTESAATRADTRHWFAEAERRGVDIERIGDHGSYSGADSIESLALPPRAPWGPADHRAMLEDAVRLHGLAPGRWIELEWPPTAGLATPGQVVTTSFAPCDRHENDADESRWDDCADCQDSVREVVESMAEWTWIAPLTVRQIRFDVDGTERSEVVYADPGHEVATTTQDPRDVLIGPPGRDTKW</sequence>
<comment type="caution">
    <text evidence="1">The sequence shown here is derived from an EMBL/GenBank/DDBJ whole genome shotgun (WGS) entry which is preliminary data.</text>
</comment>
<keyword evidence="2" id="KW-1185">Reference proteome</keyword>
<evidence type="ECO:0000313" key="2">
    <source>
        <dbReference type="Proteomes" id="UP000193484"/>
    </source>
</evidence>
<name>A0A1X1RGP6_MYCFA</name>